<reference evidence="1 2" key="1">
    <citation type="submission" date="2019-08" db="EMBL/GenBank/DDBJ databases">
        <title>Draft genome sequences of two oriental melons (Cucumis melo L. var makuwa).</title>
        <authorList>
            <person name="Kwon S.-Y."/>
        </authorList>
    </citation>
    <scope>NUCLEOTIDE SEQUENCE [LARGE SCALE GENOMIC DNA]</scope>
    <source>
        <strain evidence="2">cv. Chang Bougi</strain>
        <tissue evidence="1">Leaf</tissue>
    </source>
</reference>
<dbReference type="AlphaFoldDB" id="A0A5D3C9D9"/>
<sequence>MSKDRKVNGAFIHFQGGKLYGMSITGHMLYDVLMFPNGLNPSEESANLTFRASEAKQGYCSSKCFQPSASAGCRSRIVARSSWRGSSWFVRPSLCSWPWFVVAVRLIRAAGRGSSDLVRCGSSDPRSDSCRFVAVNRSTWFVVICRRPPQFVLMGSAVEESRGGEEVEMGFRVGNG</sequence>
<comment type="caution">
    <text evidence="1">The sequence shown here is derived from an EMBL/GenBank/DDBJ whole genome shotgun (WGS) entry which is preliminary data.</text>
</comment>
<dbReference type="EMBL" id="SSTD01012952">
    <property type="protein sequence ID" value="TYK07950.1"/>
    <property type="molecule type" value="Genomic_DNA"/>
</dbReference>
<gene>
    <name evidence="1" type="ORF">E5676_scaffold265G00680</name>
</gene>
<proteinExistence type="predicted"/>
<accession>A0A5D3C9D9</accession>
<dbReference type="Proteomes" id="UP000321947">
    <property type="component" value="Unassembled WGS sequence"/>
</dbReference>
<organism evidence="1 2">
    <name type="scientific">Cucumis melo var. makuwa</name>
    <name type="common">Oriental melon</name>
    <dbReference type="NCBI Taxonomy" id="1194695"/>
    <lineage>
        <taxon>Eukaryota</taxon>
        <taxon>Viridiplantae</taxon>
        <taxon>Streptophyta</taxon>
        <taxon>Embryophyta</taxon>
        <taxon>Tracheophyta</taxon>
        <taxon>Spermatophyta</taxon>
        <taxon>Magnoliopsida</taxon>
        <taxon>eudicotyledons</taxon>
        <taxon>Gunneridae</taxon>
        <taxon>Pentapetalae</taxon>
        <taxon>rosids</taxon>
        <taxon>fabids</taxon>
        <taxon>Cucurbitales</taxon>
        <taxon>Cucurbitaceae</taxon>
        <taxon>Benincaseae</taxon>
        <taxon>Cucumis</taxon>
    </lineage>
</organism>
<evidence type="ECO:0000313" key="2">
    <source>
        <dbReference type="Proteomes" id="UP000321947"/>
    </source>
</evidence>
<protein>
    <submittedName>
        <fullName evidence="1">Uncharacterized protein</fullName>
    </submittedName>
</protein>
<evidence type="ECO:0000313" key="1">
    <source>
        <dbReference type="EMBL" id="TYK07950.1"/>
    </source>
</evidence>
<name>A0A5D3C9D9_CUCMM</name>